<evidence type="ECO:0000259" key="3">
    <source>
        <dbReference type="PROSITE" id="PS51094"/>
    </source>
</evidence>
<accession>A0A431VGD4</accession>
<dbReference type="Proteomes" id="UP000277007">
    <property type="component" value="Unassembled WGS sequence"/>
</dbReference>
<dbReference type="NCBIfam" id="TIGR01419">
    <property type="entry name" value="nitro_reg_IIA"/>
    <property type="match status" value="1"/>
</dbReference>
<dbReference type="Gene3D" id="3.40.930.10">
    <property type="entry name" value="Mannitol-specific EII, Chain A"/>
    <property type="match status" value="1"/>
</dbReference>
<dbReference type="PANTHER" id="PTHR47738:SF1">
    <property type="entry name" value="NITROGEN REGULATORY PROTEIN"/>
    <property type="match status" value="1"/>
</dbReference>
<dbReference type="OrthoDB" id="95460at2"/>
<dbReference type="RefSeq" id="WP_126615622.1">
    <property type="nucleotide sequence ID" value="NZ_JBHUCY010000043.1"/>
</dbReference>
<evidence type="ECO:0000313" key="5">
    <source>
        <dbReference type="Proteomes" id="UP000277007"/>
    </source>
</evidence>
<dbReference type="PANTHER" id="PTHR47738">
    <property type="entry name" value="PTS SYSTEM FRUCTOSE-LIKE EIIA COMPONENT-RELATED"/>
    <property type="match status" value="1"/>
</dbReference>
<protein>
    <submittedName>
        <fullName evidence="4">PTS IIA-like nitrogen-regulatory protein PtsN</fullName>
    </submittedName>
</protein>
<reference evidence="4 5" key="1">
    <citation type="submission" date="2018-12" db="EMBL/GenBank/DDBJ databases">
        <authorList>
            <person name="Yang Y."/>
        </authorList>
    </citation>
    <scope>NUCLEOTIDE SEQUENCE [LARGE SCALE GENOMIC DNA]</scope>
    <source>
        <strain evidence="4 5">L-25-5w-1</strain>
    </source>
</reference>
<organism evidence="4 5">
    <name type="scientific">Azospirillum griseum</name>
    <dbReference type="NCBI Taxonomy" id="2496639"/>
    <lineage>
        <taxon>Bacteria</taxon>
        <taxon>Pseudomonadati</taxon>
        <taxon>Pseudomonadota</taxon>
        <taxon>Alphaproteobacteria</taxon>
        <taxon>Rhodospirillales</taxon>
        <taxon>Azospirillaceae</taxon>
        <taxon>Azospirillum</taxon>
    </lineage>
</organism>
<keyword evidence="2" id="KW-0808">Transferase</keyword>
<dbReference type="InterPro" id="IPR002178">
    <property type="entry name" value="PTS_EIIA_type-2_dom"/>
</dbReference>
<dbReference type="EMBL" id="RXMA01000010">
    <property type="protein sequence ID" value="RTR19796.1"/>
    <property type="molecule type" value="Genomic_DNA"/>
</dbReference>
<name>A0A431VGD4_9PROT</name>
<dbReference type="GO" id="GO:0030295">
    <property type="term" value="F:protein kinase activator activity"/>
    <property type="evidence" value="ECO:0007669"/>
    <property type="project" value="TreeGrafter"/>
</dbReference>
<dbReference type="GO" id="GO:0009401">
    <property type="term" value="P:phosphoenolpyruvate-dependent sugar phosphotransferase system"/>
    <property type="evidence" value="ECO:0007669"/>
    <property type="project" value="InterPro"/>
</dbReference>
<evidence type="ECO:0000256" key="1">
    <source>
        <dbReference type="ARBA" id="ARBA00004496"/>
    </source>
</evidence>
<dbReference type="CDD" id="cd00211">
    <property type="entry name" value="PTS_IIA_fru"/>
    <property type="match status" value="1"/>
</dbReference>
<keyword evidence="5" id="KW-1185">Reference proteome</keyword>
<dbReference type="PROSITE" id="PS51094">
    <property type="entry name" value="PTS_EIIA_TYPE_2"/>
    <property type="match status" value="1"/>
</dbReference>
<proteinExistence type="predicted"/>
<feature type="domain" description="PTS EIIA type-2" evidence="3">
    <location>
        <begin position="3"/>
        <end position="146"/>
    </location>
</feature>
<dbReference type="PROSITE" id="PS00372">
    <property type="entry name" value="PTS_EIIA_TYPE_2_HIS"/>
    <property type="match status" value="1"/>
</dbReference>
<evidence type="ECO:0000313" key="4">
    <source>
        <dbReference type="EMBL" id="RTR19796.1"/>
    </source>
</evidence>
<dbReference type="AlphaFoldDB" id="A0A431VGD4"/>
<evidence type="ECO:0000256" key="2">
    <source>
        <dbReference type="ARBA" id="ARBA00022679"/>
    </source>
</evidence>
<dbReference type="InterPro" id="IPR051541">
    <property type="entry name" value="PTS_SugarTrans_NitroReg"/>
</dbReference>
<gene>
    <name evidence="4" type="primary">ptsN</name>
    <name evidence="4" type="ORF">EJ903_12390</name>
</gene>
<dbReference type="GO" id="GO:0008982">
    <property type="term" value="F:protein-N(PI)-phosphohistidine-sugar phosphotransferase activity"/>
    <property type="evidence" value="ECO:0007669"/>
    <property type="project" value="InterPro"/>
</dbReference>
<sequence length="153" mass="16647">MLDLITPQAILPHLKAGNKKQALQELARKASELTGQPERTIFDVLLDRERLGTTGVGHGIAIPHGKLSSLDRVHGVFARLERPIDFDAIDEQPVDLVFLLLAPDQSGADHLKALARVSRLLRDQSMCEKLRGAQSGDAIFALLTTQQEATPAA</sequence>
<comment type="subcellular location">
    <subcellularLocation>
        <location evidence="1">Cytoplasm</location>
    </subcellularLocation>
</comment>
<dbReference type="GO" id="GO:0005737">
    <property type="term" value="C:cytoplasm"/>
    <property type="evidence" value="ECO:0007669"/>
    <property type="project" value="UniProtKB-SubCell"/>
</dbReference>
<dbReference type="FunFam" id="3.40.930.10:FF:000009">
    <property type="entry name" value="PTS system, fructose specific IIABC component"/>
    <property type="match status" value="1"/>
</dbReference>
<dbReference type="SUPFAM" id="SSF55804">
    <property type="entry name" value="Phoshotransferase/anion transport protein"/>
    <property type="match status" value="1"/>
</dbReference>
<dbReference type="Pfam" id="PF00359">
    <property type="entry name" value="PTS_EIIA_2"/>
    <property type="match status" value="1"/>
</dbReference>
<comment type="caution">
    <text evidence="4">The sequence shown here is derived from an EMBL/GenBank/DDBJ whole genome shotgun (WGS) entry which is preliminary data.</text>
</comment>
<dbReference type="InterPro" id="IPR006320">
    <property type="entry name" value="PTS_Nitro_regul"/>
</dbReference>
<dbReference type="InterPro" id="IPR016152">
    <property type="entry name" value="PTrfase/Anion_transptr"/>
</dbReference>